<accession>A0A0K6GRY0</accession>
<sequence>MPKSFGMPLLLIALGSVWFLKSTALLPNTATLLALLLAGCGLLLLVLEGVNKSSIVSSPLLMYTGAAIWVYDHYDVRFSHAFSLGMVLAGLLMLLAHNRRIPERQAPRGGRKGPPAEH</sequence>
<keyword evidence="1" id="KW-0472">Membrane</keyword>
<evidence type="ECO:0000256" key="1">
    <source>
        <dbReference type="SAM" id="Phobius"/>
    </source>
</evidence>
<gene>
    <name evidence="2" type="ORF">Ga0061063_0317</name>
</gene>
<dbReference type="STRING" id="375574.GCA_001418035_00117"/>
<dbReference type="OrthoDB" id="8591270at2"/>
<evidence type="ECO:0000313" key="3">
    <source>
        <dbReference type="Proteomes" id="UP000243535"/>
    </source>
</evidence>
<dbReference type="RefSeq" id="WP_055433097.1">
    <property type="nucleotide sequence ID" value="NZ_CYHA01000001.1"/>
</dbReference>
<keyword evidence="1" id="KW-0812">Transmembrane</keyword>
<dbReference type="AlphaFoldDB" id="A0A0K6GRY0"/>
<evidence type="ECO:0000313" key="2">
    <source>
        <dbReference type="EMBL" id="CUA81475.1"/>
    </source>
</evidence>
<dbReference type="EMBL" id="CYHA01000001">
    <property type="protein sequence ID" value="CUA81475.1"/>
    <property type="molecule type" value="Genomic_DNA"/>
</dbReference>
<proteinExistence type="predicted"/>
<keyword evidence="3" id="KW-1185">Reference proteome</keyword>
<dbReference type="Proteomes" id="UP000243535">
    <property type="component" value="Unassembled WGS sequence"/>
</dbReference>
<reference evidence="3" key="1">
    <citation type="submission" date="2015-08" db="EMBL/GenBank/DDBJ databases">
        <authorList>
            <person name="Varghese N."/>
        </authorList>
    </citation>
    <scope>NUCLEOTIDE SEQUENCE [LARGE SCALE GENOMIC DNA]</scope>
    <source>
        <strain evidence="3">DSM 17901</strain>
    </source>
</reference>
<feature type="transmembrane region" description="Helical" evidence="1">
    <location>
        <begin position="29"/>
        <end position="47"/>
    </location>
</feature>
<organism evidence="2 3">
    <name type="scientific">Gulbenkiania indica</name>
    <dbReference type="NCBI Taxonomy" id="375574"/>
    <lineage>
        <taxon>Bacteria</taxon>
        <taxon>Pseudomonadati</taxon>
        <taxon>Pseudomonadota</taxon>
        <taxon>Betaproteobacteria</taxon>
        <taxon>Neisseriales</taxon>
        <taxon>Chromobacteriaceae</taxon>
        <taxon>Gulbenkiania</taxon>
    </lineage>
</organism>
<name>A0A0K6GRY0_9NEIS</name>
<keyword evidence="1" id="KW-1133">Transmembrane helix</keyword>
<protein>
    <submittedName>
        <fullName evidence="2">Uncharacterized protein</fullName>
    </submittedName>
</protein>
<feature type="transmembrane region" description="Helical" evidence="1">
    <location>
        <begin position="54"/>
        <end position="71"/>
    </location>
</feature>
<feature type="transmembrane region" description="Helical" evidence="1">
    <location>
        <begin position="77"/>
        <end position="96"/>
    </location>
</feature>